<dbReference type="Proteomes" id="UP001417504">
    <property type="component" value="Unassembled WGS sequence"/>
</dbReference>
<evidence type="ECO:0000313" key="2">
    <source>
        <dbReference type="Proteomes" id="UP001417504"/>
    </source>
</evidence>
<name>A0AAP0I698_9MAGN</name>
<dbReference type="AlphaFoldDB" id="A0AAP0I698"/>
<protein>
    <submittedName>
        <fullName evidence="1">Uncharacterized protein</fullName>
    </submittedName>
</protein>
<proteinExistence type="predicted"/>
<organism evidence="1 2">
    <name type="scientific">Stephania japonica</name>
    <dbReference type="NCBI Taxonomy" id="461633"/>
    <lineage>
        <taxon>Eukaryota</taxon>
        <taxon>Viridiplantae</taxon>
        <taxon>Streptophyta</taxon>
        <taxon>Embryophyta</taxon>
        <taxon>Tracheophyta</taxon>
        <taxon>Spermatophyta</taxon>
        <taxon>Magnoliopsida</taxon>
        <taxon>Ranunculales</taxon>
        <taxon>Menispermaceae</taxon>
        <taxon>Menispermoideae</taxon>
        <taxon>Cissampelideae</taxon>
        <taxon>Stephania</taxon>
    </lineage>
</organism>
<comment type="caution">
    <text evidence="1">The sequence shown here is derived from an EMBL/GenBank/DDBJ whole genome shotgun (WGS) entry which is preliminary data.</text>
</comment>
<keyword evidence="2" id="KW-1185">Reference proteome</keyword>
<dbReference type="EMBL" id="JBBNAE010000007">
    <property type="protein sequence ID" value="KAK9109439.1"/>
    <property type="molecule type" value="Genomic_DNA"/>
</dbReference>
<accession>A0AAP0I698</accession>
<sequence>MVWNGPEGDRTPPILVPAGVRRYFAITSDLPSLRPASTCVEGLEEDYMVPQLPYYDQYINVGEAQGGTINCETQSTVKKPRHNQDHPSALVPFVPTDDNVANMGSINNIAKTKVLETLIQAAFNDPMIESHMLGVEVERMKTTKFFTETWTRT</sequence>
<evidence type="ECO:0000313" key="1">
    <source>
        <dbReference type="EMBL" id="KAK9109439.1"/>
    </source>
</evidence>
<gene>
    <name evidence="1" type="ORF">Sjap_017499</name>
</gene>
<reference evidence="1 2" key="1">
    <citation type="submission" date="2024-01" db="EMBL/GenBank/DDBJ databases">
        <title>Genome assemblies of Stephania.</title>
        <authorList>
            <person name="Yang L."/>
        </authorList>
    </citation>
    <scope>NUCLEOTIDE SEQUENCE [LARGE SCALE GENOMIC DNA]</scope>
    <source>
        <strain evidence="1">QJT</strain>
        <tissue evidence="1">Leaf</tissue>
    </source>
</reference>